<gene>
    <name evidence="2" type="ORF">BJY01DRAFT_246652</name>
</gene>
<dbReference type="Pfam" id="PF12013">
    <property type="entry name" value="OrsD"/>
    <property type="match status" value="1"/>
</dbReference>
<dbReference type="InterPro" id="IPR052400">
    <property type="entry name" value="Zn2-C6_fungal_TF"/>
</dbReference>
<reference evidence="2 3" key="1">
    <citation type="submission" date="2024-07" db="EMBL/GenBank/DDBJ databases">
        <title>Section-level genome sequencing and comparative genomics of Aspergillus sections Usti and Cavernicolus.</title>
        <authorList>
            <consortium name="Lawrence Berkeley National Laboratory"/>
            <person name="Nybo J.L."/>
            <person name="Vesth T.C."/>
            <person name="Theobald S."/>
            <person name="Frisvad J.C."/>
            <person name="Larsen T.O."/>
            <person name="Kjaerboelling I."/>
            <person name="Rothschild-Mancinelli K."/>
            <person name="Lyhne E.K."/>
            <person name="Kogle M.E."/>
            <person name="Barry K."/>
            <person name="Clum A."/>
            <person name="Na H."/>
            <person name="Ledsgaard L."/>
            <person name="Lin J."/>
            <person name="Lipzen A."/>
            <person name="Kuo A."/>
            <person name="Riley R."/>
            <person name="Mondo S."/>
            <person name="Labutti K."/>
            <person name="Haridas S."/>
            <person name="Pangalinan J."/>
            <person name="Salamov A.A."/>
            <person name="Simmons B.A."/>
            <person name="Magnuson J.K."/>
            <person name="Chen J."/>
            <person name="Drula E."/>
            <person name="Henrissat B."/>
            <person name="Wiebenga A."/>
            <person name="Lubbers R.J."/>
            <person name="Gomes A.C."/>
            <person name="Makela M.R."/>
            <person name="Stajich J."/>
            <person name="Grigoriev I.V."/>
            <person name="Mortensen U.H."/>
            <person name="De Vries R.P."/>
            <person name="Baker S.E."/>
            <person name="Andersen M.R."/>
        </authorList>
    </citation>
    <scope>NUCLEOTIDE SEQUENCE [LARGE SCALE GENOMIC DNA]</scope>
    <source>
        <strain evidence="2 3">CBS 123904</strain>
    </source>
</reference>
<dbReference type="EMBL" id="JBFXLU010000054">
    <property type="protein sequence ID" value="KAL2847750.1"/>
    <property type="molecule type" value="Genomic_DNA"/>
</dbReference>
<feature type="domain" description="C2H2-type" evidence="1">
    <location>
        <begin position="85"/>
        <end position="108"/>
    </location>
</feature>
<comment type="caution">
    <text evidence="2">The sequence shown here is derived from an EMBL/GenBank/DDBJ whole genome shotgun (WGS) entry which is preliminary data.</text>
</comment>
<accession>A0ABR4K617</accession>
<evidence type="ECO:0000313" key="2">
    <source>
        <dbReference type="EMBL" id="KAL2847750.1"/>
    </source>
</evidence>
<dbReference type="InterPro" id="IPR021858">
    <property type="entry name" value="Fun_TF"/>
</dbReference>
<dbReference type="Proteomes" id="UP001610446">
    <property type="component" value="Unassembled WGS sequence"/>
</dbReference>
<keyword evidence="3" id="KW-1185">Reference proteome</keyword>
<organism evidence="2 3">
    <name type="scientific">Aspergillus pseudoustus</name>
    <dbReference type="NCBI Taxonomy" id="1810923"/>
    <lineage>
        <taxon>Eukaryota</taxon>
        <taxon>Fungi</taxon>
        <taxon>Dikarya</taxon>
        <taxon>Ascomycota</taxon>
        <taxon>Pezizomycotina</taxon>
        <taxon>Eurotiomycetes</taxon>
        <taxon>Eurotiomycetidae</taxon>
        <taxon>Eurotiales</taxon>
        <taxon>Aspergillaceae</taxon>
        <taxon>Aspergillus</taxon>
        <taxon>Aspergillus subgen. Nidulantes</taxon>
    </lineage>
</organism>
<dbReference type="PANTHER" id="PTHR47657:SF3">
    <property type="entry name" value="ORSELLINIC ACID_F9775 BIOSYNTHESIS CLUSTER PROTEIN D-RELATED"/>
    <property type="match status" value="1"/>
</dbReference>
<dbReference type="InterPro" id="IPR022698">
    <property type="entry name" value="OrsD"/>
</dbReference>
<dbReference type="InterPro" id="IPR013087">
    <property type="entry name" value="Znf_C2H2_type"/>
</dbReference>
<protein>
    <recommendedName>
        <fullName evidence="1">C2H2-type domain-containing protein</fullName>
    </recommendedName>
</protein>
<proteinExistence type="predicted"/>
<sequence length="495" mass="55542">MKLGADGFLLYNARYKVLICRDCQYGIQKNAIQSHLLRHKIYRDERRNLLSAIAELNILEPDDVPLPAVGSTPVDGLSIVHGYRCILPSCGHLCASSKRMKSHQSEVHRRGNLSDLASFSEEVKLQTFFRGNKVQYFQVTPADGRAPEAGDSHTAHIEDNHTADTDIAALHNDNEQTDEIDTHRVPFPDMETLRYFHHFTATTAPTLPATESFGDSGDYWQSHFAQLALQHQWLMSGLLAVSASHLATLAEESSTTRTHQQWAVQLSAQFLKYWDKNEDLPLPKDTVETGTNIARILSCFHWMRPELGIHTPAPETCGLEFFMNVIRQNTPSPITARTTTWNEPHTLRLSSSSRFEVSRPSIIVEEALSRLHDLPSRMTEALEKPENVQDVLVTLEAIAVLIKCCELAFSSRAPNAAWEGMTSWLAKVPPNFHELVLRHSLGAYIVVAHWAALLVQRVENCGYWFLGGATHKVLRLIKEELAQTPKGANVLPLIP</sequence>
<dbReference type="PANTHER" id="PTHR47657">
    <property type="entry name" value="STEROL REGULATORY ELEMENT-BINDING PROTEIN ECM22"/>
    <property type="match status" value="1"/>
</dbReference>
<dbReference type="PROSITE" id="PS00028">
    <property type="entry name" value="ZINC_FINGER_C2H2_1"/>
    <property type="match status" value="1"/>
</dbReference>
<dbReference type="Pfam" id="PF11951">
    <property type="entry name" value="Fungal_trans_2"/>
    <property type="match status" value="1"/>
</dbReference>
<evidence type="ECO:0000313" key="3">
    <source>
        <dbReference type="Proteomes" id="UP001610446"/>
    </source>
</evidence>
<evidence type="ECO:0000259" key="1">
    <source>
        <dbReference type="PROSITE" id="PS00028"/>
    </source>
</evidence>
<name>A0ABR4K617_9EURO</name>
<dbReference type="SMART" id="SM00355">
    <property type="entry name" value="ZnF_C2H2"/>
    <property type="match status" value="2"/>
</dbReference>